<sequence>MDCSELFDRVSQLLTTQDLEPAIQNKIMHETLVQTCTYGLKNCKYGFGDLNAQVEQLVQRHHISQTMANAIHKMRRDSNRSDALLPEELLHDAHALATFIAQVFDVDIPKGLTSKLPRNMNDTRGRNRANSPDKRCTVMAWDDTTITVRVDEDDAREWKKVFYTKETQYANMQYLRDILRKHMQLNLIGCHVDGDAITPQLIVMEPDCLIDISSIAACFEDYGHHPLLYLINRLKPRLVSQPILLGNFASNALDDIISNREADFASTLVKNFTKNAVEYSICQDFKATKFKQDAMTQMRNLKQIVAEIENRHNLKKAILEPSLICEKFGLQGRVDLMTTDLKLLVEQKSGRNIFLERGTKNQYGGQHIEKHYVQLLLYNSILYTISPNSKRDIQLLYSKFELPNGLIKVKNLMELFYKAVRFRNEAVALEFDIAHNGMRHILPTLSVDNLNTAGRQDFFYDRYLRPQLENTLLPLQQMQPLEHAYFCRMMQFVILESLLSKVGVCEGSGNSVANLWNMPLAEKKETGNIYTNLTVINKVKSGQPKGNDSYDLITLAIPEQDEGFLPNFRRGDMVWLYAYPQNEEPDIRKALVFKGGLADIHANKLTVKLSDGQQNKHIFNHLPYSDLTLSNEEDARPEQRFAWCIEHGNSDVGSSSAIRALYEFVTSADHRKALLLGQREPRRDTSLSLSRSYDPILDPLLLKVKQAQDYFLLVGPPGTGKTSRALRFMVEEELANKSSAVLLLAYTNRAVDEICDMLVDAGIDFLRVGSELSCAPQFEAHLIPNAVGEKPLLNEMKATLVNARVVVGTTSTLQARPFIFGLKHFTLALVDESSQILEPNIIGLLAGHGGTTGKTASDICDIDKFVLVGDYKQLPAVVRQNDVQATVSEPELHEICLTNCKNSLFERLINIEKKSGRTAFMGVLQLQGRMHPDIAEFPTKEFYFDEQLRPVPLRHQLATTIDYKLPSEDSVDDMLKQHRVLFIASGFCRRPDISDKVNTIEAHIVADLLRRIHRFADTGFDPDKTVGVIVPYRNQIAMIRREIEKMGIADLEKISIDTVERYQGSQRDVIIYSFTIQQRYQLDFLTANVFEENGHTIDRKLNVALTRARKQLVLVGNPSILGENVVFKRIIDYSKQKKCYIREYKPTISEKII</sequence>
<gene>
    <name evidence="3" type="ORF">C7379_11445</name>
</gene>
<dbReference type="PANTHER" id="PTHR10887">
    <property type="entry name" value="DNA2/NAM7 HELICASE FAMILY"/>
    <property type="match status" value="1"/>
</dbReference>
<proteinExistence type="predicted"/>
<evidence type="ECO:0000259" key="1">
    <source>
        <dbReference type="Pfam" id="PF13086"/>
    </source>
</evidence>
<accession>A0A2U0U4Z2</accession>
<dbReference type="InterPro" id="IPR047187">
    <property type="entry name" value="SF1_C_Upf1"/>
</dbReference>
<dbReference type="Gene3D" id="3.40.50.300">
    <property type="entry name" value="P-loop containing nucleotide triphosphate hydrolases"/>
    <property type="match status" value="2"/>
</dbReference>
<dbReference type="CDD" id="cd18808">
    <property type="entry name" value="SF1_C_Upf1"/>
    <property type="match status" value="1"/>
</dbReference>
<dbReference type="InterPro" id="IPR041677">
    <property type="entry name" value="DNA2/NAM7_AAA_11"/>
</dbReference>
<dbReference type="EMBL" id="QENY01000014">
    <property type="protein sequence ID" value="PVX52698.1"/>
    <property type="molecule type" value="Genomic_DNA"/>
</dbReference>
<feature type="domain" description="DNA2/NAM7 helicase helicase" evidence="1">
    <location>
        <begin position="796"/>
        <end position="878"/>
    </location>
</feature>
<dbReference type="GO" id="GO:0004386">
    <property type="term" value="F:helicase activity"/>
    <property type="evidence" value="ECO:0007669"/>
    <property type="project" value="InterPro"/>
</dbReference>
<dbReference type="RefSeq" id="WP_116616827.1">
    <property type="nucleotide sequence ID" value="NZ_QENY01000014.1"/>
</dbReference>
<dbReference type="AlphaFoldDB" id="A0A2U0U4Z2"/>
<reference evidence="3 4" key="1">
    <citation type="submission" date="2018-05" db="EMBL/GenBank/DDBJ databases">
        <title>Genomic Encyclopedia of Type Strains, Phase IV (KMG-IV): sequencing the most valuable type-strain genomes for metagenomic binning, comparative biology and taxonomic classification.</title>
        <authorList>
            <person name="Goeker M."/>
        </authorList>
    </citation>
    <scope>NUCLEOTIDE SEQUENCE [LARGE SCALE GENOMIC DNA]</scope>
    <source>
        <strain evidence="3 4">DSM 100333</strain>
    </source>
</reference>
<dbReference type="Pfam" id="PF13087">
    <property type="entry name" value="AAA_12"/>
    <property type="match status" value="1"/>
</dbReference>
<dbReference type="OrthoDB" id="9757917at2"/>
<dbReference type="SUPFAM" id="SSF52540">
    <property type="entry name" value="P-loop containing nucleoside triphosphate hydrolases"/>
    <property type="match status" value="1"/>
</dbReference>
<feature type="domain" description="DNA2/NAM7 helicase helicase" evidence="1">
    <location>
        <begin position="706"/>
        <end position="779"/>
    </location>
</feature>
<feature type="domain" description="DNA2/NAM7 helicase-like C-terminal" evidence="2">
    <location>
        <begin position="901"/>
        <end position="1118"/>
    </location>
</feature>
<comment type="caution">
    <text evidence="3">The sequence shown here is derived from an EMBL/GenBank/DDBJ whole genome shotgun (WGS) entry which is preliminary data.</text>
</comment>
<evidence type="ECO:0000313" key="4">
    <source>
        <dbReference type="Proteomes" id="UP000245870"/>
    </source>
</evidence>
<organism evidence="3 4">
    <name type="scientific">Hallella colorans</name>
    <dbReference type="NCBI Taxonomy" id="1703337"/>
    <lineage>
        <taxon>Bacteria</taxon>
        <taxon>Pseudomonadati</taxon>
        <taxon>Bacteroidota</taxon>
        <taxon>Bacteroidia</taxon>
        <taxon>Bacteroidales</taxon>
        <taxon>Prevotellaceae</taxon>
        <taxon>Hallella</taxon>
    </lineage>
</organism>
<protein>
    <submittedName>
        <fullName evidence="3">AAA domain-containing protein</fullName>
    </submittedName>
</protein>
<name>A0A2U0U4Z2_9BACT</name>
<keyword evidence="4" id="KW-1185">Reference proteome</keyword>
<dbReference type="InterPro" id="IPR045055">
    <property type="entry name" value="DNA2/NAM7-like"/>
</dbReference>
<evidence type="ECO:0000259" key="2">
    <source>
        <dbReference type="Pfam" id="PF13087"/>
    </source>
</evidence>
<dbReference type="InterPro" id="IPR041679">
    <property type="entry name" value="DNA2/NAM7-like_C"/>
</dbReference>
<evidence type="ECO:0000313" key="3">
    <source>
        <dbReference type="EMBL" id="PVX52698.1"/>
    </source>
</evidence>
<dbReference type="PANTHER" id="PTHR10887:SF495">
    <property type="entry name" value="HELICASE SENATAXIN ISOFORM X1-RELATED"/>
    <property type="match status" value="1"/>
</dbReference>
<dbReference type="InterPro" id="IPR027417">
    <property type="entry name" value="P-loop_NTPase"/>
</dbReference>
<dbReference type="Proteomes" id="UP000245870">
    <property type="component" value="Unassembled WGS sequence"/>
</dbReference>
<dbReference type="Pfam" id="PF13086">
    <property type="entry name" value="AAA_11"/>
    <property type="match status" value="2"/>
</dbReference>